<dbReference type="InterPro" id="IPR049280">
    <property type="entry name" value="DUF6852"/>
</dbReference>
<dbReference type="InterPro" id="IPR049281">
    <property type="entry name" value="BVU_3817-like_C_sf"/>
</dbReference>
<dbReference type="InterPro" id="IPR049282">
    <property type="entry name" value="BVU_3817_N_sf"/>
</dbReference>
<dbReference type="Gene3D" id="1.10.10.1650">
    <property type="match status" value="1"/>
</dbReference>
<evidence type="ECO:0000313" key="4">
    <source>
        <dbReference type="Proteomes" id="UP001474120"/>
    </source>
</evidence>
<organism evidence="3 4">
    <name type="scientific">Lutimonas vermicola</name>
    <dbReference type="NCBI Taxonomy" id="414288"/>
    <lineage>
        <taxon>Bacteria</taxon>
        <taxon>Pseudomonadati</taxon>
        <taxon>Bacteroidota</taxon>
        <taxon>Flavobacteriia</taxon>
        <taxon>Flavobacteriales</taxon>
        <taxon>Flavobacteriaceae</taxon>
        <taxon>Lutimonas</taxon>
    </lineage>
</organism>
<evidence type="ECO:0000259" key="2">
    <source>
        <dbReference type="Pfam" id="PF21186"/>
    </source>
</evidence>
<dbReference type="RefSeq" id="WP_342157925.1">
    <property type="nucleotide sequence ID" value="NZ_JBCDNA010000001.1"/>
</dbReference>
<dbReference type="InterPro" id="IPR041218">
    <property type="entry name" value="DUF5606"/>
</dbReference>
<dbReference type="Proteomes" id="UP001474120">
    <property type="component" value="Unassembled WGS sequence"/>
</dbReference>
<sequence length="140" mass="15731">MKLEKVIAIAGKPGLYQIISQSKSGVIVESLSDKKRFPVNSLHNISTLNDIAIYTYEEEVPLKAVFLSLFEKEEGKPSLDPKSSKADLSGYFSEVLPGYDEERVYASNIKKVLSWYNALLNSDFDFSSIKAELEKENSEE</sequence>
<accession>A0ABU9KZ92</accession>
<feature type="domain" description="DUF6852" evidence="2">
    <location>
        <begin position="51"/>
        <end position="119"/>
    </location>
</feature>
<proteinExistence type="predicted"/>
<comment type="caution">
    <text evidence="3">The sequence shown here is derived from an EMBL/GenBank/DDBJ whole genome shotgun (WGS) entry which is preliminary data.</text>
</comment>
<feature type="domain" description="DUF5606" evidence="1">
    <location>
        <begin position="3"/>
        <end position="48"/>
    </location>
</feature>
<evidence type="ECO:0000313" key="3">
    <source>
        <dbReference type="EMBL" id="MEL4454391.1"/>
    </source>
</evidence>
<dbReference type="EMBL" id="JBCDNA010000001">
    <property type="protein sequence ID" value="MEL4454391.1"/>
    <property type="molecule type" value="Genomic_DNA"/>
</dbReference>
<reference evidence="3 4" key="1">
    <citation type="submission" date="2024-04" db="EMBL/GenBank/DDBJ databases">
        <title>whole genome sequencing of Lutimonas vermicola strain IMCC1616.</title>
        <authorList>
            <person name="Bae S.S."/>
        </authorList>
    </citation>
    <scope>NUCLEOTIDE SEQUENCE [LARGE SCALE GENOMIC DNA]</scope>
    <source>
        <strain evidence="3 4">IMCC1616</strain>
    </source>
</reference>
<dbReference type="Pfam" id="PF21186">
    <property type="entry name" value="DUF6852"/>
    <property type="match status" value="1"/>
</dbReference>
<gene>
    <name evidence="3" type="ORF">AABB81_00675</name>
</gene>
<dbReference type="Pfam" id="PF18347">
    <property type="entry name" value="DUF5606"/>
    <property type="match status" value="1"/>
</dbReference>
<protein>
    <submittedName>
        <fullName evidence="3">DUF5606 domain-containing protein</fullName>
    </submittedName>
</protein>
<evidence type="ECO:0000259" key="1">
    <source>
        <dbReference type="Pfam" id="PF18347"/>
    </source>
</evidence>
<keyword evidence="4" id="KW-1185">Reference proteome</keyword>
<name>A0ABU9KZ92_9FLAO</name>
<dbReference type="Gene3D" id="2.30.30.730">
    <property type="match status" value="1"/>
</dbReference>